<keyword evidence="3" id="KW-1185">Reference proteome</keyword>
<dbReference type="EMBL" id="JARJLG010000013">
    <property type="protein sequence ID" value="KAJ7776035.1"/>
    <property type="molecule type" value="Genomic_DNA"/>
</dbReference>
<evidence type="ECO:0000313" key="3">
    <source>
        <dbReference type="Proteomes" id="UP001215280"/>
    </source>
</evidence>
<comment type="caution">
    <text evidence="2">The sequence shown here is derived from an EMBL/GenBank/DDBJ whole genome shotgun (WGS) entry which is preliminary data.</text>
</comment>
<gene>
    <name evidence="2" type="ORF">DFH07DRAFT_766978</name>
</gene>
<protein>
    <submittedName>
        <fullName evidence="2">Uncharacterized protein</fullName>
    </submittedName>
</protein>
<feature type="compositionally biased region" description="Polar residues" evidence="1">
    <location>
        <begin position="27"/>
        <end position="38"/>
    </location>
</feature>
<evidence type="ECO:0000313" key="2">
    <source>
        <dbReference type="EMBL" id="KAJ7776035.1"/>
    </source>
</evidence>
<evidence type="ECO:0000256" key="1">
    <source>
        <dbReference type="SAM" id="MobiDB-lite"/>
    </source>
</evidence>
<sequence length="151" mass="16278">MTDSLPTAVATAFRSSLRAFLERETQHQSPDSRSQTPDTAPMRVELEDDASFGAGTRCGTNRGCPGQNLYANHLYWIRNPTTSRQTSLTEGGAPALPSLSSISRRCHQNRAAATPSAFAITAIRIPAIPAQRTLPVLGVGGIVPRYLHNVH</sequence>
<feature type="region of interest" description="Disordered" evidence="1">
    <location>
        <begin position="22"/>
        <end position="41"/>
    </location>
</feature>
<dbReference type="AlphaFoldDB" id="A0AAD7NUT2"/>
<reference evidence="2" key="1">
    <citation type="submission" date="2023-03" db="EMBL/GenBank/DDBJ databases">
        <title>Massive genome expansion in bonnet fungi (Mycena s.s.) driven by repeated elements and novel gene families across ecological guilds.</title>
        <authorList>
            <consortium name="Lawrence Berkeley National Laboratory"/>
            <person name="Harder C.B."/>
            <person name="Miyauchi S."/>
            <person name="Viragh M."/>
            <person name="Kuo A."/>
            <person name="Thoen E."/>
            <person name="Andreopoulos B."/>
            <person name="Lu D."/>
            <person name="Skrede I."/>
            <person name="Drula E."/>
            <person name="Henrissat B."/>
            <person name="Morin E."/>
            <person name="Kohler A."/>
            <person name="Barry K."/>
            <person name="LaButti K."/>
            <person name="Morin E."/>
            <person name="Salamov A."/>
            <person name="Lipzen A."/>
            <person name="Mereny Z."/>
            <person name="Hegedus B."/>
            <person name="Baldrian P."/>
            <person name="Stursova M."/>
            <person name="Weitz H."/>
            <person name="Taylor A."/>
            <person name="Grigoriev I.V."/>
            <person name="Nagy L.G."/>
            <person name="Martin F."/>
            <person name="Kauserud H."/>
        </authorList>
    </citation>
    <scope>NUCLEOTIDE SEQUENCE</scope>
    <source>
        <strain evidence="2">CBHHK188m</strain>
    </source>
</reference>
<dbReference type="Proteomes" id="UP001215280">
    <property type="component" value="Unassembled WGS sequence"/>
</dbReference>
<proteinExistence type="predicted"/>
<name>A0AAD7NUT2_9AGAR</name>
<accession>A0AAD7NUT2</accession>
<organism evidence="2 3">
    <name type="scientific">Mycena maculata</name>
    <dbReference type="NCBI Taxonomy" id="230809"/>
    <lineage>
        <taxon>Eukaryota</taxon>
        <taxon>Fungi</taxon>
        <taxon>Dikarya</taxon>
        <taxon>Basidiomycota</taxon>
        <taxon>Agaricomycotina</taxon>
        <taxon>Agaricomycetes</taxon>
        <taxon>Agaricomycetidae</taxon>
        <taxon>Agaricales</taxon>
        <taxon>Marasmiineae</taxon>
        <taxon>Mycenaceae</taxon>
        <taxon>Mycena</taxon>
    </lineage>
</organism>